<evidence type="ECO:0000313" key="1">
    <source>
        <dbReference type="EMBL" id="GGU00534.1"/>
    </source>
</evidence>
<accession>A0A918M283</accession>
<name>A0A918M283_9ACTN</name>
<gene>
    <name evidence="1" type="ORF">GCM10010226_91730</name>
</gene>
<dbReference type="Pfam" id="PF19985">
    <property type="entry name" value="DUF6421"/>
    <property type="match status" value="1"/>
</dbReference>
<comment type="caution">
    <text evidence="1">The sequence shown here is derived from an EMBL/GenBank/DDBJ whole genome shotgun (WGS) entry which is preliminary data.</text>
</comment>
<dbReference type="EMBL" id="BMSA01000068">
    <property type="protein sequence ID" value="GGU00534.1"/>
    <property type="molecule type" value="Genomic_DNA"/>
</dbReference>
<dbReference type="InterPro" id="IPR046306">
    <property type="entry name" value="DUF6421"/>
</dbReference>
<reference evidence="1" key="2">
    <citation type="submission" date="2020-09" db="EMBL/GenBank/DDBJ databases">
        <authorList>
            <person name="Sun Q."/>
            <person name="Ohkuma M."/>
        </authorList>
    </citation>
    <scope>NUCLEOTIDE SEQUENCE</scope>
    <source>
        <strain evidence="1">JCM 4125</strain>
    </source>
</reference>
<evidence type="ECO:0000313" key="2">
    <source>
        <dbReference type="Proteomes" id="UP000646776"/>
    </source>
</evidence>
<protein>
    <submittedName>
        <fullName evidence="1">Uncharacterized protein</fullName>
    </submittedName>
</protein>
<proteinExistence type="predicted"/>
<dbReference type="Proteomes" id="UP000646776">
    <property type="component" value="Unassembled WGS sequence"/>
</dbReference>
<organism evidence="1 2">
    <name type="scientific">Streptomyces phaeofaciens</name>
    <dbReference type="NCBI Taxonomy" id="68254"/>
    <lineage>
        <taxon>Bacteria</taxon>
        <taxon>Bacillati</taxon>
        <taxon>Actinomycetota</taxon>
        <taxon>Actinomycetes</taxon>
        <taxon>Kitasatosporales</taxon>
        <taxon>Streptomycetaceae</taxon>
        <taxon>Streptomyces</taxon>
    </lineage>
</organism>
<keyword evidence="2" id="KW-1185">Reference proteome</keyword>
<dbReference type="AlphaFoldDB" id="A0A918M283"/>
<reference evidence="1" key="1">
    <citation type="journal article" date="2014" name="Int. J. Syst. Evol. Microbiol.">
        <title>Complete genome sequence of Corynebacterium casei LMG S-19264T (=DSM 44701T), isolated from a smear-ripened cheese.</title>
        <authorList>
            <consortium name="US DOE Joint Genome Institute (JGI-PGF)"/>
            <person name="Walter F."/>
            <person name="Albersmeier A."/>
            <person name="Kalinowski J."/>
            <person name="Ruckert C."/>
        </authorList>
    </citation>
    <scope>NUCLEOTIDE SEQUENCE</scope>
    <source>
        <strain evidence="1">JCM 4125</strain>
    </source>
</reference>
<sequence length="422" mass="46253">MYLSGQTSRTLAAHPEWMLLCDAVRDGAVHSEILGHLTLIRSHLASAGIREDLLDGIATGLCGGTWDNAVEAFTRSRGARVNFYLGPMRAEESGPSGMGLFLLEQRTHAAQNVAMLEQATGWIGKAMFGAPCSFMGRVVEFYDITAAVGPFAEAGAKAIALFTPFYFDGWTDAARHRENRRSLILHNLIRARFDVLTVPFLDRLRIDSRHSMLCGASDDQIDDAFILWLTLHEMMHSSGPMPLFAEPGYKLDLGMDYGPIEEMRTDMSAFIALGLMEGELGERTRLAQELILAERLLRSVRVGNALDPLANGIGKSLDGEHGCLWAATLHASGALRLGAGQIDIDWDGAQAAVRKILGAVYAGESAARASRDTPRELRNQAADLRNRLFVGKGKSYSLPSALEDHYSKVRGRERIVMTFQDC</sequence>